<sequence length="290" mass="32869">MFKDFIQKVKENTCPVYGIEIFYQGQVVDKYDFVPEIRHPIYSATKAFTSTAAGIAAEEGKFSIEAPIYDYIKDELPEDITEEQLNTLRRISIKRLLTMSVPGYPFRPEGDNWLDFSLACPVPISEPPVFHYSNIPAYLAGVAVEKAVGEHLIKYLDTRLFQPLGIENPEYMNCPSGHFYGASGMCLTVNELSRLGQLYLQNGVYGQTQILSEDWVKDATAIHQMNREGGYGYFIWKYKNGYRISGKWGKRCYVFPQQQLMITYLADTGEGPDIALLAMEQEILPGYGIS</sequence>
<dbReference type="Gene3D" id="3.40.710.10">
    <property type="entry name" value="DD-peptidase/beta-lactamase superfamily"/>
    <property type="match status" value="1"/>
</dbReference>
<dbReference type="Proteomes" id="UP000184386">
    <property type="component" value="Unassembled WGS sequence"/>
</dbReference>
<evidence type="ECO:0000259" key="1">
    <source>
        <dbReference type="Pfam" id="PF00144"/>
    </source>
</evidence>
<dbReference type="STRING" id="1121322.SAMN02745136_04409"/>
<keyword evidence="3" id="KW-1185">Reference proteome</keyword>
<dbReference type="InterPro" id="IPR012338">
    <property type="entry name" value="Beta-lactam/transpept-like"/>
</dbReference>
<proteinExistence type="predicted"/>
<evidence type="ECO:0000313" key="2">
    <source>
        <dbReference type="EMBL" id="SHL22857.1"/>
    </source>
</evidence>
<dbReference type="RefSeq" id="WP_073279192.1">
    <property type="nucleotide sequence ID" value="NZ_FRAC01000027.1"/>
</dbReference>
<dbReference type="Pfam" id="PF00144">
    <property type="entry name" value="Beta-lactamase"/>
    <property type="match status" value="1"/>
</dbReference>
<dbReference type="SUPFAM" id="SSF56601">
    <property type="entry name" value="beta-lactamase/transpeptidase-like"/>
    <property type="match status" value="1"/>
</dbReference>
<dbReference type="InterPro" id="IPR001466">
    <property type="entry name" value="Beta-lactam-related"/>
</dbReference>
<feature type="domain" description="Beta-lactamase-related" evidence="1">
    <location>
        <begin position="25"/>
        <end position="271"/>
    </location>
</feature>
<organism evidence="2 3">
    <name type="scientific">Anaerocolumna jejuensis DSM 15929</name>
    <dbReference type="NCBI Taxonomy" id="1121322"/>
    <lineage>
        <taxon>Bacteria</taxon>
        <taxon>Bacillati</taxon>
        <taxon>Bacillota</taxon>
        <taxon>Clostridia</taxon>
        <taxon>Lachnospirales</taxon>
        <taxon>Lachnospiraceae</taxon>
        <taxon>Anaerocolumna</taxon>
    </lineage>
</organism>
<reference evidence="2 3" key="1">
    <citation type="submission" date="2016-11" db="EMBL/GenBank/DDBJ databases">
        <authorList>
            <person name="Jaros S."/>
            <person name="Januszkiewicz K."/>
            <person name="Wedrychowicz H."/>
        </authorList>
    </citation>
    <scope>NUCLEOTIDE SEQUENCE [LARGE SCALE GENOMIC DNA]</scope>
    <source>
        <strain evidence="2 3">DSM 15929</strain>
    </source>
</reference>
<dbReference type="AlphaFoldDB" id="A0A1M6YXC1"/>
<evidence type="ECO:0000313" key="3">
    <source>
        <dbReference type="Proteomes" id="UP000184386"/>
    </source>
</evidence>
<dbReference type="OrthoDB" id="9773047at2"/>
<protein>
    <submittedName>
        <fullName evidence="2">CubicO group peptidase, beta-lactamase class C family</fullName>
    </submittedName>
</protein>
<dbReference type="EMBL" id="FRAC01000027">
    <property type="protein sequence ID" value="SHL22857.1"/>
    <property type="molecule type" value="Genomic_DNA"/>
</dbReference>
<dbReference type="PANTHER" id="PTHR43283:SF7">
    <property type="entry name" value="BETA-LACTAMASE-RELATED DOMAIN-CONTAINING PROTEIN"/>
    <property type="match status" value="1"/>
</dbReference>
<name>A0A1M6YXC1_9FIRM</name>
<dbReference type="InterPro" id="IPR050789">
    <property type="entry name" value="Diverse_Enzym_Activities"/>
</dbReference>
<dbReference type="PANTHER" id="PTHR43283">
    <property type="entry name" value="BETA-LACTAMASE-RELATED"/>
    <property type="match status" value="1"/>
</dbReference>
<gene>
    <name evidence="2" type="ORF">SAMN02745136_04409</name>
</gene>
<accession>A0A1M6YXC1</accession>